<feature type="region of interest" description="Disordered" evidence="2">
    <location>
        <begin position="335"/>
        <end position="373"/>
    </location>
</feature>
<dbReference type="Proteomes" id="UP001383192">
    <property type="component" value="Unassembled WGS sequence"/>
</dbReference>
<keyword evidence="1" id="KW-0175">Coiled coil</keyword>
<feature type="coiled-coil region" evidence="1">
    <location>
        <begin position="75"/>
        <end position="116"/>
    </location>
</feature>
<evidence type="ECO:0000256" key="2">
    <source>
        <dbReference type="SAM" id="MobiDB-lite"/>
    </source>
</evidence>
<comment type="caution">
    <text evidence="3">The sequence shown here is derived from an EMBL/GenBank/DDBJ whole genome shotgun (WGS) entry which is preliminary data.</text>
</comment>
<proteinExistence type="predicted"/>
<keyword evidence="4" id="KW-1185">Reference proteome</keyword>
<evidence type="ECO:0000256" key="1">
    <source>
        <dbReference type="SAM" id="Coils"/>
    </source>
</evidence>
<sequence length="373" mass="41626">MDQASSSSVFTKVFGCSTKAIIPGTSIKPLNGSDKGKQRAREEYDADSGEVDSKDGLVAISVPKAVVDEAVIQSNASLNNLLHAKDTQIEELQKELNSAKALIEELQVRAEEKEESHVTPQAPADSKTLSQRIVTEIKRLPLAEKLPVKRKKLKPVSFMEMSLCSEMGWERIFQAKFRDTFDPPQSQNVEPLYIPGRIHLVNDKHAYAVVPMTQTNSKHDFELLSAFDTLYGEIRELFFDKTTQSSKPQNDVFYAGTYRILGLKHLHLQGMAFNKTLSQSLDYIVDSVADAQVQRPMLGRSEIRRLVKSGSIKLEMIGLQYIKFNADLYGKVTVKGRSSKQSKAQAAGAPNKKKRKAKDGPSQGTRSKRRKLN</sequence>
<evidence type="ECO:0000313" key="4">
    <source>
        <dbReference type="Proteomes" id="UP001383192"/>
    </source>
</evidence>
<reference evidence="3 4" key="1">
    <citation type="submission" date="2024-01" db="EMBL/GenBank/DDBJ databases">
        <title>A draft genome for a cacao thread blight-causing isolate of Paramarasmius palmivorus.</title>
        <authorList>
            <person name="Baruah I.K."/>
            <person name="Bukari Y."/>
            <person name="Amoako-Attah I."/>
            <person name="Meinhardt L.W."/>
            <person name="Bailey B.A."/>
            <person name="Cohen S.P."/>
        </authorList>
    </citation>
    <scope>NUCLEOTIDE SEQUENCE [LARGE SCALE GENOMIC DNA]</scope>
    <source>
        <strain evidence="3 4">GH-12</strain>
    </source>
</reference>
<organism evidence="3 4">
    <name type="scientific">Paramarasmius palmivorus</name>
    <dbReference type="NCBI Taxonomy" id="297713"/>
    <lineage>
        <taxon>Eukaryota</taxon>
        <taxon>Fungi</taxon>
        <taxon>Dikarya</taxon>
        <taxon>Basidiomycota</taxon>
        <taxon>Agaricomycotina</taxon>
        <taxon>Agaricomycetes</taxon>
        <taxon>Agaricomycetidae</taxon>
        <taxon>Agaricales</taxon>
        <taxon>Marasmiineae</taxon>
        <taxon>Marasmiaceae</taxon>
        <taxon>Paramarasmius</taxon>
    </lineage>
</organism>
<dbReference type="EMBL" id="JAYKXP010000173">
    <property type="protein sequence ID" value="KAK7021294.1"/>
    <property type="molecule type" value="Genomic_DNA"/>
</dbReference>
<evidence type="ECO:0000313" key="3">
    <source>
        <dbReference type="EMBL" id="KAK7021294.1"/>
    </source>
</evidence>
<protein>
    <submittedName>
        <fullName evidence="3">Uncharacterized protein</fullName>
    </submittedName>
</protein>
<name>A0AAW0B6J6_9AGAR</name>
<dbReference type="AlphaFoldDB" id="A0AAW0B6J6"/>
<gene>
    <name evidence="3" type="ORF">VNI00_017469</name>
</gene>
<feature type="compositionally biased region" description="Basic and acidic residues" evidence="2">
    <location>
        <begin position="34"/>
        <end position="43"/>
    </location>
</feature>
<accession>A0AAW0B6J6</accession>
<feature type="region of interest" description="Disordered" evidence="2">
    <location>
        <begin position="25"/>
        <end position="50"/>
    </location>
</feature>